<evidence type="ECO:0000313" key="3">
    <source>
        <dbReference type="EMBL" id="OUM46234.1"/>
    </source>
</evidence>
<dbReference type="AlphaFoldDB" id="A0A1Y3M932"/>
<reference evidence="3 4" key="1">
    <citation type="submission" date="2017-02" db="EMBL/GenBank/DDBJ databases">
        <title>Bacillus pseudomycoides isolate FSL K6-0042.</title>
        <authorList>
            <person name="Kovac J."/>
        </authorList>
    </citation>
    <scope>NUCLEOTIDE SEQUENCE [LARGE SCALE GENOMIC DNA]</scope>
    <source>
        <strain evidence="3 4">FSL K6-0042</strain>
    </source>
</reference>
<sequence>MWEQKRLHTKRGTFEVFIKGDGEPLCVTHHYSQFNETGDYFAESFTRTHRVFLINLKDAGHSVKATQETELSLSEAIEDLEALKDALQFSSWHFAGHSTGGMLGLLYAVTYPNSLQSLIVVGAAASNYTETSDCIYHPNHPQFQYMQDIMEELKLPNLTPKERSVLSAERTKLSLYEPERYKTYFSKPIYKTMAVSRMNAFANEYPQFDLRDQLSSITAKTLIICGNHDVQCPVQYSIEMHKGIPGSIFIPFEHSNHYPFLEESDYFSSIIKTFYKPLQHESSKY</sequence>
<dbReference type="Proteomes" id="UP000195321">
    <property type="component" value="Unassembled WGS sequence"/>
</dbReference>
<dbReference type="Gene3D" id="3.40.50.1820">
    <property type="entry name" value="alpha/beta hydrolase"/>
    <property type="match status" value="1"/>
</dbReference>
<dbReference type="EMBL" id="MWPX01000054">
    <property type="protein sequence ID" value="OUM46234.1"/>
    <property type="molecule type" value="Genomic_DNA"/>
</dbReference>
<dbReference type="GO" id="GO:0016787">
    <property type="term" value="F:hydrolase activity"/>
    <property type="evidence" value="ECO:0007669"/>
    <property type="project" value="UniProtKB-KW"/>
</dbReference>
<dbReference type="RefSeq" id="WP_016116654.1">
    <property type="nucleotide sequence ID" value="NZ_CP189809.1"/>
</dbReference>
<dbReference type="PANTHER" id="PTHR43798">
    <property type="entry name" value="MONOACYLGLYCEROL LIPASE"/>
    <property type="match status" value="1"/>
</dbReference>
<dbReference type="GO" id="GO:0016020">
    <property type="term" value="C:membrane"/>
    <property type="evidence" value="ECO:0007669"/>
    <property type="project" value="TreeGrafter"/>
</dbReference>
<protein>
    <submittedName>
        <fullName evidence="3">Alpha/beta hydrolase</fullName>
    </submittedName>
</protein>
<keyword evidence="1 3" id="KW-0378">Hydrolase</keyword>
<comment type="caution">
    <text evidence="3">The sequence shown here is derived from an EMBL/GenBank/DDBJ whole genome shotgun (WGS) entry which is preliminary data.</text>
</comment>
<evidence type="ECO:0000256" key="1">
    <source>
        <dbReference type="ARBA" id="ARBA00022801"/>
    </source>
</evidence>
<proteinExistence type="predicted"/>
<feature type="domain" description="AB hydrolase-1" evidence="2">
    <location>
        <begin position="32"/>
        <end position="263"/>
    </location>
</feature>
<gene>
    <name evidence="3" type="ORF">BW425_24790</name>
</gene>
<dbReference type="PRINTS" id="PR00111">
    <property type="entry name" value="ABHYDROLASE"/>
</dbReference>
<dbReference type="InterPro" id="IPR029058">
    <property type="entry name" value="AB_hydrolase_fold"/>
</dbReference>
<dbReference type="InterPro" id="IPR050266">
    <property type="entry name" value="AB_hydrolase_sf"/>
</dbReference>
<organism evidence="3 4">
    <name type="scientific">Bacillus pseudomycoides</name>
    <dbReference type="NCBI Taxonomy" id="64104"/>
    <lineage>
        <taxon>Bacteria</taxon>
        <taxon>Bacillati</taxon>
        <taxon>Bacillota</taxon>
        <taxon>Bacilli</taxon>
        <taxon>Bacillales</taxon>
        <taxon>Bacillaceae</taxon>
        <taxon>Bacillus</taxon>
        <taxon>Bacillus cereus group</taxon>
    </lineage>
</organism>
<dbReference type="PANTHER" id="PTHR43798:SF31">
    <property type="entry name" value="AB HYDROLASE SUPERFAMILY PROTEIN YCLE"/>
    <property type="match status" value="1"/>
</dbReference>
<accession>A0A1Y3M932</accession>
<dbReference type="SUPFAM" id="SSF53474">
    <property type="entry name" value="alpha/beta-Hydrolases"/>
    <property type="match status" value="1"/>
</dbReference>
<dbReference type="Pfam" id="PF00561">
    <property type="entry name" value="Abhydrolase_1"/>
    <property type="match status" value="1"/>
</dbReference>
<evidence type="ECO:0000259" key="2">
    <source>
        <dbReference type="Pfam" id="PF00561"/>
    </source>
</evidence>
<evidence type="ECO:0000313" key="4">
    <source>
        <dbReference type="Proteomes" id="UP000195321"/>
    </source>
</evidence>
<dbReference type="InterPro" id="IPR000073">
    <property type="entry name" value="AB_hydrolase_1"/>
</dbReference>
<name>A0A1Y3M932_9BACI</name>